<comment type="caution">
    <text evidence="2">The sequence shown here is derived from an EMBL/GenBank/DDBJ whole genome shotgun (WGS) entry which is preliminary data.</text>
</comment>
<dbReference type="RefSeq" id="WP_106253664.1">
    <property type="nucleotide sequence ID" value="NZ_PVZC01000014.1"/>
</dbReference>
<evidence type="ECO:0000313" key="2">
    <source>
        <dbReference type="EMBL" id="PRX91743.1"/>
    </source>
</evidence>
<feature type="signal peptide" evidence="1">
    <location>
        <begin position="1"/>
        <end position="26"/>
    </location>
</feature>
<evidence type="ECO:0008006" key="4">
    <source>
        <dbReference type="Google" id="ProtNLM"/>
    </source>
</evidence>
<protein>
    <recommendedName>
        <fullName evidence="4">Secreted protein</fullName>
    </recommendedName>
</protein>
<keyword evidence="3" id="KW-1185">Reference proteome</keyword>
<evidence type="ECO:0000313" key="3">
    <source>
        <dbReference type="Proteomes" id="UP000237846"/>
    </source>
</evidence>
<dbReference type="EMBL" id="PVZC01000014">
    <property type="protein sequence ID" value="PRX91743.1"/>
    <property type="molecule type" value="Genomic_DNA"/>
</dbReference>
<keyword evidence="1" id="KW-0732">Signal</keyword>
<sequence>MRRTLAAAAAAAGVLAAGLFAAPAQADESAARGHRDPNVIGSIELPQRLGRTDTTPFVTGAETTDACPEGYGNFVAFRVGRGDTFVNLAPYLSAGGYDQGESVEVSATRSLDAALGADARGIYHLRVQCSDELGVLADQYFDRRIAVIGDHWVAL</sequence>
<accession>A0A2T0PS65</accession>
<reference evidence="2 3" key="1">
    <citation type="submission" date="2018-03" db="EMBL/GenBank/DDBJ databases">
        <title>Genomic Encyclopedia of Archaeal and Bacterial Type Strains, Phase II (KMG-II): from individual species to whole genera.</title>
        <authorList>
            <person name="Goeker M."/>
        </authorList>
    </citation>
    <scope>NUCLEOTIDE SEQUENCE [LARGE SCALE GENOMIC DNA]</scope>
    <source>
        <strain evidence="2 3">DSM 45601</strain>
    </source>
</reference>
<gene>
    <name evidence="2" type="ORF">CLV72_11425</name>
</gene>
<organism evidence="2 3">
    <name type="scientific">Allonocardiopsis opalescens</name>
    <dbReference type="NCBI Taxonomy" id="1144618"/>
    <lineage>
        <taxon>Bacteria</taxon>
        <taxon>Bacillati</taxon>
        <taxon>Actinomycetota</taxon>
        <taxon>Actinomycetes</taxon>
        <taxon>Streptosporangiales</taxon>
        <taxon>Allonocardiopsis</taxon>
    </lineage>
</organism>
<name>A0A2T0PS65_9ACTN</name>
<dbReference type="AlphaFoldDB" id="A0A2T0PS65"/>
<dbReference type="Proteomes" id="UP000237846">
    <property type="component" value="Unassembled WGS sequence"/>
</dbReference>
<proteinExistence type="predicted"/>
<evidence type="ECO:0000256" key="1">
    <source>
        <dbReference type="SAM" id="SignalP"/>
    </source>
</evidence>
<feature type="chain" id="PRO_5015618960" description="Secreted protein" evidence="1">
    <location>
        <begin position="27"/>
        <end position="155"/>
    </location>
</feature>
<dbReference type="OrthoDB" id="4451361at2"/>